<reference evidence="1 2" key="1">
    <citation type="journal article" date="2019" name="Genome Biol. Evol.">
        <title>Insights into the evolution of the New World diploid cottons (Gossypium, subgenus Houzingenia) based on genome sequencing.</title>
        <authorList>
            <person name="Grover C.E."/>
            <person name="Arick M.A. 2nd"/>
            <person name="Thrash A."/>
            <person name="Conover J.L."/>
            <person name="Sanders W.S."/>
            <person name="Peterson D.G."/>
            <person name="Frelichowski J.E."/>
            <person name="Scheffler J.A."/>
            <person name="Scheffler B.E."/>
            <person name="Wendel J.F."/>
        </authorList>
    </citation>
    <scope>NUCLEOTIDE SEQUENCE [LARGE SCALE GENOMIC DNA]</scope>
    <source>
        <strain evidence="1">1</strain>
        <tissue evidence="1">Leaf</tissue>
    </source>
</reference>
<keyword evidence="2" id="KW-1185">Reference proteome</keyword>
<dbReference type="EMBL" id="JABFAF010000010">
    <property type="protein sequence ID" value="MBA0867745.1"/>
    <property type="molecule type" value="Genomic_DNA"/>
</dbReference>
<dbReference type="Proteomes" id="UP000593576">
    <property type="component" value="Unassembled WGS sequence"/>
</dbReference>
<dbReference type="EMBL" id="JABFAF010000010">
    <property type="protein sequence ID" value="MBA0867746.1"/>
    <property type="molecule type" value="Genomic_DNA"/>
</dbReference>
<evidence type="ECO:0000313" key="2">
    <source>
        <dbReference type="Proteomes" id="UP000593576"/>
    </source>
</evidence>
<accession>A0A7J9MAB9</accession>
<proteinExistence type="predicted"/>
<evidence type="ECO:0000313" key="1">
    <source>
        <dbReference type="EMBL" id="MBA0867746.1"/>
    </source>
</evidence>
<sequence length="39" mass="4515">MATIGQVQVGPETHQRVEKEVETLDAHIPSSMRRVYHHF</sequence>
<gene>
    <name evidence="1" type="ORF">Goshw_003587</name>
</gene>
<comment type="caution">
    <text evidence="1">The sequence shown here is derived from an EMBL/GenBank/DDBJ whole genome shotgun (WGS) entry which is preliminary data.</text>
</comment>
<dbReference type="OrthoDB" id="10412466at2759"/>
<reference evidence="1" key="2">
    <citation type="submission" date="2020-04" db="EMBL/GenBank/DDBJ databases">
        <authorList>
            <person name="Grover C.E."/>
            <person name="Arick M.A. II"/>
            <person name="Thrash A."/>
            <person name="Conover J.L."/>
            <person name="Sanders W.S."/>
            <person name="Peterson D.G."/>
            <person name="Scheffler J.A."/>
            <person name="Scheffler B.E."/>
            <person name="Wendel J.F."/>
        </authorList>
    </citation>
    <scope>NUCLEOTIDE SEQUENCE</scope>
    <source>
        <strain evidence="1">1</strain>
        <tissue evidence="1">Leaf</tissue>
    </source>
</reference>
<protein>
    <submittedName>
        <fullName evidence="1">Uncharacterized protein</fullName>
    </submittedName>
</protein>
<dbReference type="AlphaFoldDB" id="A0A7J9MAB9"/>
<name>A0A7J9MAB9_GOSSC</name>
<organism evidence="1 2">
    <name type="scientific">Gossypium schwendimanii</name>
    <name type="common">Cotton</name>
    <dbReference type="NCBI Taxonomy" id="34291"/>
    <lineage>
        <taxon>Eukaryota</taxon>
        <taxon>Viridiplantae</taxon>
        <taxon>Streptophyta</taxon>
        <taxon>Embryophyta</taxon>
        <taxon>Tracheophyta</taxon>
        <taxon>Spermatophyta</taxon>
        <taxon>Magnoliopsida</taxon>
        <taxon>eudicotyledons</taxon>
        <taxon>Gunneridae</taxon>
        <taxon>Pentapetalae</taxon>
        <taxon>rosids</taxon>
        <taxon>malvids</taxon>
        <taxon>Malvales</taxon>
        <taxon>Malvaceae</taxon>
        <taxon>Malvoideae</taxon>
        <taxon>Gossypium</taxon>
    </lineage>
</organism>